<evidence type="ECO:0000313" key="1">
    <source>
        <dbReference type="EMBL" id="MCJ8741462.1"/>
    </source>
</evidence>
<organism evidence="1 2">
    <name type="scientific">Pangasius djambal</name>
    <dbReference type="NCBI Taxonomy" id="1691987"/>
    <lineage>
        <taxon>Eukaryota</taxon>
        <taxon>Metazoa</taxon>
        <taxon>Chordata</taxon>
        <taxon>Craniata</taxon>
        <taxon>Vertebrata</taxon>
        <taxon>Euteleostomi</taxon>
        <taxon>Actinopterygii</taxon>
        <taxon>Neopterygii</taxon>
        <taxon>Teleostei</taxon>
        <taxon>Ostariophysi</taxon>
        <taxon>Siluriformes</taxon>
        <taxon>Pangasiidae</taxon>
        <taxon>Pangasius</taxon>
    </lineage>
</organism>
<reference evidence="1" key="1">
    <citation type="submission" date="2020-02" db="EMBL/GenBank/DDBJ databases">
        <title>Genome sequencing of the panga catfish, Pangasius djambal.</title>
        <authorList>
            <person name="Wen M."/>
            <person name="Zahm M."/>
            <person name="Roques C."/>
            <person name="Cabau C."/>
            <person name="Klopp C."/>
            <person name="Donnadieu C."/>
            <person name="Jouanno E."/>
            <person name="Avarre J.-C."/>
            <person name="Campet M."/>
            <person name="Ha T."/>
            <person name="Dugue R."/>
            <person name="Lampietro C."/>
            <person name="Louis A."/>
            <person name="Herpin A."/>
            <person name="Echchiki A."/>
            <person name="Berthelot C."/>
            <person name="Parey E."/>
            <person name="Roest-Crollius H."/>
            <person name="Braasch I."/>
            <person name="Postlethwait J.H."/>
            <person name="Bobe J."/>
            <person name="Montfort J."/>
            <person name="Bouchez O."/>
            <person name="Begum T."/>
            <person name="Schartl M."/>
            <person name="Gustiano R."/>
            <person name="Guiguen Y."/>
        </authorList>
    </citation>
    <scope>NUCLEOTIDE SEQUENCE</scope>
    <source>
        <strain evidence="1">Pdj_M5554</strain>
    </source>
</reference>
<name>A0ACC5Z0S0_9TELE</name>
<keyword evidence="2" id="KW-1185">Reference proteome</keyword>
<sequence length="237" mass="26715">MKILIIFTFYLISGPVDCSDVIGYSGGSVIIISKIKWMKILIIFTFYLISGPVDCSDVIGYSGGSVIIISKIKWYDHNSKYILLIRKLKPQDAGTYRFGLGNQSNSTVNLKVHNNASCGVPKIMNAYLGQNITITCIYPGEYERNNKYVDSVDDDTFIKNILDTNTKFQNGRFSISDDRSAKVLSVNISDVREADEVFYVFGVWNGAGSVRYYSYFTEMYLHVTGETFVILKLNVDK</sequence>
<gene>
    <name evidence="1" type="ORF">PDJAM_G00070960</name>
</gene>
<protein>
    <submittedName>
        <fullName evidence="1">Uncharacterized protein</fullName>
    </submittedName>
</protein>
<dbReference type="Proteomes" id="UP000830395">
    <property type="component" value="Chromosome 16"/>
</dbReference>
<evidence type="ECO:0000313" key="2">
    <source>
        <dbReference type="Proteomes" id="UP000830395"/>
    </source>
</evidence>
<proteinExistence type="predicted"/>
<accession>A0ACC5Z0S0</accession>
<dbReference type="EMBL" id="CM040990">
    <property type="protein sequence ID" value="MCJ8741462.1"/>
    <property type="molecule type" value="Genomic_DNA"/>
</dbReference>
<comment type="caution">
    <text evidence="1">The sequence shown here is derived from an EMBL/GenBank/DDBJ whole genome shotgun (WGS) entry which is preliminary data.</text>
</comment>